<dbReference type="InterPro" id="IPR043136">
    <property type="entry name" value="B30.2/SPRY_sf"/>
</dbReference>
<dbReference type="Gene3D" id="2.60.40.10">
    <property type="entry name" value="Immunoglobulins"/>
    <property type="match status" value="1"/>
</dbReference>
<dbReference type="InterPro" id="IPR013783">
    <property type="entry name" value="Ig-like_fold"/>
</dbReference>
<evidence type="ECO:0000313" key="2">
    <source>
        <dbReference type="EMBL" id="KAK5986900.1"/>
    </source>
</evidence>
<dbReference type="GO" id="GO:0043005">
    <property type="term" value="C:neuron projection"/>
    <property type="evidence" value="ECO:0007669"/>
    <property type="project" value="TreeGrafter"/>
</dbReference>
<evidence type="ECO:0000259" key="1">
    <source>
        <dbReference type="PROSITE" id="PS50853"/>
    </source>
</evidence>
<dbReference type="InterPro" id="IPR050617">
    <property type="entry name" value="E3_ligase_FN3/SPRY"/>
</dbReference>
<dbReference type="AlphaFoldDB" id="A0AAN8G6H7"/>
<evidence type="ECO:0000313" key="3">
    <source>
        <dbReference type="Proteomes" id="UP001331761"/>
    </source>
</evidence>
<dbReference type="PROSITE" id="PS50853">
    <property type="entry name" value="FN3"/>
    <property type="match status" value="1"/>
</dbReference>
<reference evidence="2 3" key="1">
    <citation type="submission" date="2019-10" db="EMBL/GenBank/DDBJ databases">
        <title>Assembly and Annotation for the nematode Trichostrongylus colubriformis.</title>
        <authorList>
            <person name="Martin J."/>
        </authorList>
    </citation>
    <scope>NUCLEOTIDE SEQUENCE [LARGE SCALE GENOMIC DNA]</scope>
    <source>
        <strain evidence="2">G859</strain>
        <tissue evidence="2">Whole worm</tissue>
    </source>
</reference>
<sequence length="171" mass="18805">MVYFQKVYCGRDTVCTVYGLHFNTVYTARVKAFNAAGESGYSEPICLQTAEVAWFQLTKSPSQRDMQLSNECTSMTGTSLEYRTVLGSIAFSKGVHYWETSVIRYDSNADVVVGVAQPAVNRNLMLGKSCAFTSGSKGELECVPLGQKRDGKGKCHSIMCEMGREKGHSIL</sequence>
<gene>
    <name evidence="2" type="ORF">GCK32_020967</name>
</gene>
<dbReference type="InterPro" id="IPR003961">
    <property type="entry name" value="FN3_dom"/>
</dbReference>
<dbReference type="CDD" id="cd00063">
    <property type="entry name" value="FN3"/>
    <property type="match status" value="1"/>
</dbReference>
<organism evidence="2 3">
    <name type="scientific">Trichostrongylus colubriformis</name>
    <name type="common">Black scour worm</name>
    <dbReference type="NCBI Taxonomy" id="6319"/>
    <lineage>
        <taxon>Eukaryota</taxon>
        <taxon>Metazoa</taxon>
        <taxon>Ecdysozoa</taxon>
        <taxon>Nematoda</taxon>
        <taxon>Chromadorea</taxon>
        <taxon>Rhabditida</taxon>
        <taxon>Rhabditina</taxon>
        <taxon>Rhabditomorpha</taxon>
        <taxon>Strongyloidea</taxon>
        <taxon>Trichostrongylidae</taxon>
        <taxon>Trichostrongylus</taxon>
    </lineage>
</organism>
<protein>
    <submittedName>
        <fullName evidence="2">E3 ubiquitin-protein ligase</fullName>
    </submittedName>
</protein>
<accession>A0AAN8G6H7</accession>
<name>A0AAN8G6H7_TRICO</name>
<dbReference type="EMBL" id="WIXE01000077">
    <property type="protein sequence ID" value="KAK5986900.1"/>
    <property type="molecule type" value="Genomic_DNA"/>
</dbReference>
<dbReference type="SUPFAM" id="SSF49899">
    <property type="entry name" value="Concanavalin A-like lectins/glucanases"/>
    <property type="match status" value="1"/>
</dbReference>
<dbReference type="Gene3D" id="2.60.120.920">
    <property type="match status" value="1"/>
</dbReference>
<proteinExistence type="predicted"/>
<dbReference type="Proteomes" id="UP001331761">
    <property type="component" value="Unassembled WGS sequence"/>
</dbReference>
<dbReference type="GO" id="GO:0007411">
    <property type="term" value="P:axon guidance"/>
    <property type="evidence" value="ECO:0007669"/>
    <property type="project" value="TreeGrafter"/>
</dbReference>
<dbReference type="PANTHER" id="PTHR24099">
    <property type="entry name" value="E3 UBIQUITIN-PROTEIN LIGASE TRIM36-RELATED"/>
    <property type="match status" value="1"/>
</dbReference>
<feature type="domain" description="Fibronectin type-III" evidence="1">
    <location>
        <begin position="1"/>
        <end position="52"/>
    </location>
</feature>
<keyword evidence="3" id="KW-1185">Reference proteome</keyword>
<comment type="caution">
    <text evidence="2">The sequence shown here is derived from an EMBL/GenBank/DDBJ whole genome shotgun (WGS) entry which is preliminary data.</text>
</comment>
<dbReference type="PANTHER" id="PTHR24099:SF15">
    <property type="entry name" value="E3 UBIQUITIN-PROTEIN LIGASE TRIM9"/>
    <property type="match status" value="1"/>
</dbReference>
<dbReference type="InterPro" id="IPR013320">
    <property type="entry name" value="ConA-like_dom_sf"/>
</dbReference>